<evidence type="ECO:0000256" key="1">
    <source>
        <dbReference type="SAM" id="MobiDB-lite"/>
    </source>
</evidence>
<dbReference type="Proteomes" id="UP000694888">
    <property type="component" value="Unplaced"/>
</dbReference>
<evidence type="ECO:0000313" key="4">
    <source>
        <dbReference type="Proteomes" id="UP000694888"/>
    </source>
</evidence>
<name>A0ABM0JZY7_APLCA</name>
<keyword evidence="2" id="KW-0812">Transmembrane</keyword>
<keyword evidence="2" id="KW-0472">Membrane</keyword>
<feature type="signal peptide" evidence="3">
    <location>
        <begin position="1"/>
        <end position="22"/>
    </location>
</feature>
<sequence>MQARIVVVLTVFLLGLVCLTESRRRQRGHRRLCGTSKEEIDSMLLLVGPVHEAIICESGCCGHVTFRQCCNPHEKGQIYDCDDHHGSHERHDRDDDHKDPHGGKAFKVVTIVLGAVIGLFIVVVVSIIICKKKTLRRRRAGVAGPPELVPEKTKTYLAEPPTYGGKSGDPFPPVEPQKPPPYVISGAAPPLYNLGPYQLPVDDTASPTAPPSYSTIDLQEAAGGNVLQVRPAEEK</sequence>
<feature type="chain" id="PRO_5045703532" evidence="3">
    <location>
        <begin position="23"/>
        <end position="235"/>
    </location>
</feature>
<dbReference type="RefSeq" id="XP_005105498.2">
    <property type="nucleotide sequence ID" value="XM_005105441.3"/>
</dbReference>
<organism evidence="4 5">
    <name type="scientific">Aplysia californica</name>
    <name type="common">California sea hare</name>
    <dbReference type="NCBI Taxonomy" id="6500"/>
    <lineage>
        <taxon>Eukaryota</taxon>
        <taxon>Metazoa</taxon>
        <taxon>Spiralia</taxon>
        <taxon>Lophotrochozoa</taxon>
        <taxon>Mollusca</taxon>
        <taxon>Gastropoda</taxon>
        <taxon>Heterobranchia</taxon>
        <taxon>Euthyneura</taxon>
        <taxon>Tectipleura</taxon>
        <taxon>Aplysiida</taxon>
        <taxon>Aplysioidea</taxon>
        <taxon>Aplysiidae</taxon>
        <taxon>Aplysia</taxon>
    </lineage>
</organism>
<accession>A0ABM0JZY7</accession>
<gene>
    <name evidence="5" type="primary">LOC101856042</name>
</gene>
<proteinExistence type="predicted"/>
<keyword evidence="2" id="KW-1133">Transmembrane helix</keyword>
<evidence type="ECO:0000256" key="3">
    <source>
        <dbReference type="SAM" id="SignalP"/>
    </source>
</evidence>
<feature type="transmembrane region" description="Helical" evidence="2">
    <location>
        <begin position="108"/>
        <end position="130"/>
    </location>
</feature>
<evidence type="ECO:0000256" key="2">
    <source>
        <dbReference type="SAM" id="Phobius"/>
    </source>
</evidence>
<protein>
    <submittedName>
        <fullName evidence="5">Protein shisa-5 isoform X1</fullName>
    </submittedName>
</protein>
<feature type="compositionally biased region" description="Pro residues" evidence="1">
    <location>
        <begin position="170"/>
        <end position="182"/>
    </location>
</feature>
<evidence type="ECO:0000313" key="5">
    <source>
        <dbReference type="RefSeq" id="XP_005105498.2"/>
    </source>
</evidence>
<reference evidence="5" key="1">
    <citation type="submission" date="2025-08" db="UniProtKB">
        <authorList>
            <consortium name="RefSeq"/>
        </authorList>
    </citation>
    <scope>IDENTIFICATION</scope>
</reference>
<feature type="region of interest" description="Disordered" evidence="1">
    <location>
        <begin position="160"/>
        <end position="182"/>
    </location>
</feature>
<keyword evidence="4" id="KW-1185">Reference proteome</keyword>
<keyword evidence="3" id="KW-0732">Signal</keyword>
<dbReference type="GeneID" id="101856042"/>